<proteinExistence type="predicted"/>
<dbReference type="EMBL" id="QPGR01000006">
    <property type="protein sequence ID" value="TBR81286.1"/>
    <property type="molecule type" value="Genomic_DNA"/>
</dbReference>
<feature type="coiled-coil region" evidence="1">
    <location>
        <begin position="141"/>
        <end position="168"/>
    </location>
</feature>
<dbReference type="Proteomes" id="UP000292583">
    <property type="component" value="Unassembled WGS sequence"/>
</dbReference>
<dbReference type="AlphaFoldDB" id="A0A4Q9JUV3"/>
<reference evidence="2 3" key="1">
    <citation type="submission" date="2018-07" db="EMBL/GenBank/DDBJ databases">
        <title>Campylobacter zealandensis sp. nov., isolated from birds and water in New Zealand.</title>
        <authorList>
            <person name="Wilkinson D.A."/>
            <person name="Biggs P.J."/>
            <person name="French N.P."/>
            <person name="Midwinter A.C."/>
        </authorList>
    </citation>
    <scope>NUCLEOTIDE SEQUENCE [LARGE SCALE GENOMIC DNA]</scope>
    <source>
        <strain evidence="2 3">B423b</strain>
    </source>
</reference>
<organism evidence="2 3">
    <name type="scientific">Campylobacter novaezeelandiae</name>
    <dbReference type="NCBI Taxonomy" id="2267891"/>
    <lineage>
        <taxon>Bacteria</taxon>
        <taxon>Pseudomonadati</taxon>
        <taxon>Campylobacterota</taxon>
        <taxon>Epsilonproteobacteria</taxon>
        <taxon>Campylobacterales</taxon>
        <taxon>Campylobacteraceae</taxon>
        <taxon>Campylobacter</taxon>
    </lineage>
</organism>
<evidence type="ECO:0008006" key="4">
    <source>
        <dbReference type="Google" id="ProtNLM"/>
    </source>
</evidence>
<evidence type="ECO:0000256" key="1">
    <source>
        <dbReference type="SAM" id="Coils"/>
    </source>
</evidence>
<keyword evidence="3" id="KW-1185">Reference proteome</keyword>
<evidence type="ECO:0000313" key="3">
    <source>
        <dbReference type="Proteomes" id="UP000292583"/>
    </source>
</evidence>
<comment type="caution">
    <text evidence="2">The sequence shown here is derived from an EMBL/GenBank/DDBJ whole genome shotgun (WGS) entry which is preliminary data.</text>
</comment>
<protein>
    <recommendedName>
        <fullName evidence="4">Sugar transferase</fullName>
    </recommendedName>
</protein>
<accession>A0A4Q9JUV3</accession>
<name>A0A4Q9JUV3_9BACT</name>
<evidence type="ECO:0000313" key="2">
    <source>
        <dbReference type="EMBL" id="TBR81286.1"/>
    </source>
</evidence>
<sequence length="465" mass="55239">MQKELILASRDDGLGERLRAILNALYIAKRLNFDFGFIWHPLNASETEVAKNKLAPVVVPCVDEIFSKEFIQKYSYNGIFENRMDEFGKFKRKSINSLKDTKVLNFPIHATQKRLDTIFNDLDTKEYKLNLIKIWQELDFAPKIKEILKEAEEKIINLKKNIDNKQLCSLHIRVGDAIFLNKFQKQIIRPNIFARALNFTLAIEIINKELKNNNAIIVFSDDLSLLECFKNELPNLLNLNEIQKKKLFFSIDLCDKKDYVYKALYENALMSWSDKIYYTKTSGYANLAVLTGKYKEDIGIYEYFSDEEQYKIIQKYLDRINVHSFHKSFICFHGFRLAKILKKSLEEIKFWLKKAHFYNPNNDAFHLLWIEILFKEKQIKEVNECIENLLMQRKNAFLETLFCGNTRYYCDFIFDYFFKYAKKGFENIDYIASSIALNLGCNELFEFYFKEIKDKFQTPFNFEKK</sequence>
<dbReference type="Gene3D" id="3.40.50.11350">
    <property type="match status" value="1"/>
</dbReference>
<dbReference type="RefSeq" id="WP_131186567.1">
    <property type="nucleotide sequence ID" value="NZ_QPGR01000006.1"/>
</dbReference>
<gene>
    <name evidence="2" type="ORF">DU473_04145</name>
</gene>
<keyword evidence="1" id="KW-0175">Coiled coil</keyword>
<dbReference type="OrthoDB" id="5357610at2"/>